<feature type="region of interest" description="Actin-binding" evidence="25">
    <location>
        <begin position="656"/>
        <end position="678"/>
    </location>
</feature>
<dbReference type="Gene3D" id="3.40.850.10">
    <property type="entry name" value="Kinesin motor domain"/>
    <property type="match status" value="1"/>
</dbReference>
<keyword evidence="10" id="KW-0175">Coiled coil</keyword>
<gene>
    <name evidence="29" type="primary">MYH9</name>
</gene>
<dbReference type="SUPFAM" id="SSF57997">
    <property type="entry name" value="Tropomyosin"/>
    <property type="match status" value="1"/>
</dbReference>
<evidence type="ECO:0000256" key="6">
    <source>
        <dbReference type="ARBA" id="ARBA00022741"/>
    </source>
</evidence>
<evidence type="ECO:0000256" key="4">
    <source>
        <dbReference type="ARBA" id="ARBA00022481"/>
    </source>
</evidence>
<dbReference type="GO" id="GO:0005516">
    <property type="term" value="F:calmodulin binding"/>
    <property type="evidence" value="ECO:0007669"/>
    <property type="project" value="UniProtKB-KW"/>
</dbReference>
<evidence type="ECO:0000256" key="8">
    <source>
        <dbReference type="ARBA" id="ARBA00022860"/>
    </source>
</evidence>
<keyword evidence="12 25" id="KW-0505">Motor protein</keyword>
<keyword evidence="5" id="KW-0963">Cytoplasm</keyword>
<dbReference type="GO" id="GO:0005524">
    <property type="term" value="F:ATP binding"/>
    <property type="evidence" value="ECO:0007669"/>
    <property type="project" value="UniProtKB-UniRule"/>
</dbReference>
<keyword evidence="15" id="KW-0968">Cytoplasmic vesicle</keyword>
<dbReference type="FunFam" id="1.20.5.4820:FF:000002">
    <property type="entry name" value="Myosin heavy chain 10"/>
    <property type="match status" value="1"/>
</dbReference>
<dbReference type="SUPFAM" id="SSF90257">
    <property type="entry name" value="Myosin rod fragments"/>
    <property type="match status" value="6"/>
</dbReference>
<dbReference type="RefSeq" id="XP_045376658.1">
    <property type="nucleotide sequence ID" value="XM_045520702.1"/>
</dbReference>
<dbReference type="Gene3D" id="3.30.70.1590">
    <property type="match status" value="1"/>
</dbReference>
<comment type="function">
    <text evidence="21">Cellular myosin that appears to play a role in cytokinesis, cell shape, and specialized functions such as secretion and capping. Required for cortical actin clearance prior to oocyte exocytosis. Promotes cell motility in conjunction with S100A4. During cell spreading, plays an important role in cytoskeleton reorganization, focal contact formation (in the margins but not the central part of spreading cells), and lamellipodial retraction; this function is mechanically antagonized by MYH10.</text>
</comment>
<keyword evidence="11 25" id="KW-0518">Myosin</keyword>
<evidence type="ECO:0000256" key="22">
    <source>
        <dbReference type="ARBA" id="ARBA00065028"/>
    </source>
</evidence>
<evidence type="ECO:0000256" key="5">
    <source>
        <dbReference type="ARBA" id="ARBA00022490"/>
    </source>
</evidence>
<dbReference type="PROSITE" id="PS50096">
    <property type="entry name" value="IQ"/>
    <property type="match status" value="1"/>
</dbReference>
<feature type="region of interest" description="Disordered" evidence="26">
    <location>
        <begin position="1037"/>
        <end position="1059"/>
    </location>
</feature>
<dbReference type="Gene3D" id="1.20.120.720">
    <property type="entry name" value="Myosin VI head, motor domain, U50 subdomain"/>
    <property type="match status" value="1"/>
</dbReference>
<dbReference type="InterPro" id="IPR002928">
    <property type="entry name" value="Myosin_tail"/>
</dbReference>
<evidence type="ECO:0000256" key="26">
    <source>
        <dbReference type="SAM" id="MobiDB-lite"/>
    </source>
</evidence>
<keyword evidence="13 25" id="KW-0009">Actin-binding</keyword>
<feature type="region of interest" description="Disordered" evidence="26">
    <location>
        <begin position="1119"/>
        <end position="1139"/>
    </location>
</feature>
<evidence type="ECO:0000256" key="16">
    <source>
        <dbReference type="ARBA" id="ARBA00037865"/>
    </source>
</evidence>
<dbReference type="Pfam" id="PF02736">
    <property type="entry name" value="Myosin_N"/>
    <property type="match status" value="1"/>
</dbReference>
<dbReference type="FunFam" id="1.10.10.820:FF:000002">
    <property type="entry name" value="Myosin heavy chain 10"/>
    <property type="match status" value="1"/>
</dbReference>
<evidence type="ECO:0000256" key="10">
    <source>
        <dbReference type="ARBA" id="ARBA00023054"/>
    </source>
</evidence>
<dbReference type="Gene3D" id="2.30.30.360">
    <property type="entry name" value="Myosin S1 fragment, N-terminal"/>
    <property type="match status" value="1"/>
</dbReference>
<evidence type="ECO:0000256" key="15">
    <source>
        <dbReference type="ARBA" id="ARBA00023329"/>
    </source>
</evidence>
<evidence type="ECO:0000256" key="23">
    <source>
        <dbReference type="ARBA" id="ARBA00079648"/>
    </source>
</evidence>
<dbReference type="InterPro" id="IPR001609">
    <property type="entry name" value="Myosin_head_motor_dom-like"/>
</dbReference>
<dbReference type="Pfam" id="PF00063">
    <property type="entry name" value="Myosin_head"/>
    <property type="match status" value="1"/>
</dbReference>
<evidence type="ECO:0000256" key="1">
    <source>
        <dbReference type="ARBA" id="ARBA00004245"/>
    </source>
</evidence>
<evidence type="ECO:0000256" key="14">
    <source>
        <dbReference type="ARBA" id="ARBA00023212"/>
    </source>
</evidence>
<feature type="compositionally biased region" description="Basic and acidic residues" evidence="26">
    <location>
        <begin position="1037"/>
        <end position="1057"/>
    </location>
</feature>
<dbReference type="Gene3D" id="1.20.58.530">
    <property type="match status" value="1"/>
</dbReference>
<feature type="binding site" evidence="25">
    <location>
        <begin position="174"/>
        <end position="181"/>
    </location>
    <ligand>
        <name>ATP</name>
        <dbReference type="ChEBI" id="CHEBI:30616"/>
    </ligand>
</feature>
<dbReference type="PROSITE" id="PS51456">
    <property type="entry name" value="MYOSIN_MOTOR"/>
    <property type="match status" value="1"/>
</dbReference>
<dbReference type="FunFam" id="1.20.120.720:FF:000002">
    <property type="entry name" value="Myosin heavy chain 10"/>
    <property type="match status" value="1"/>
</dbReference>
<dbReference type="PROSITE" id="PS51844">
    <property type="entry name" value="SH3_LIKE"/>
    <property type="match status" value="1"/>
</dbReference>
<dbReference type="FunFam" id="1.20.5.340:FF:000009">
    <property type="entry name" value="myosin-11 isoform X2"/>
    <property type="match status" value="1"/>
</dbReference>
<dbReference type="GO" id="GO:0007010">
    <property type="term" value="P:cytoskeleton organization"/>
    <property type="evidence" value="ECO:0007669"/>
    <property type="project" value="UniProtKB-ARBA"/>
</dbReference>
<dbReference type="FunFam" id="2.30.30.360:FF:000001">
    <property type="entry name" value="Myosin heavy chain"/>
    <property type="match status" value="1"/>
</dbReference>
<dbReference type="GO" id="GO:0005938">
    <property type="term" value="C:cell cortex"/>
    <property type="evidence" value="ECO:0007669"/>
    <property type="project" value="UniProtKB-SubCell"/>
</dbReference>
<evidence type="ECO:0000256" key="7">
    <source>
        <dbReference type="ARBA" id="ARBA00022840"/>
    </source>
</evidence>
<dbReference type="SMART" id="SM00242">
    <property type="entry name" value="MYSc"/>
    <property type="match status" value="1"/>
</dbReference>
<evidence type="ECO:0000256" key="18">
    <source>
        <dbReference type="ARBA" id="ARBA00041440"/>
    </source>
</evidence>
<evidence type="ECO:0000256" key="17">
    <source>
        <dbReference type="ARBA" id="ARBA00039816"/>
    </source>
</evidence>
<dbReference type="InterPro" id="IPR008989">
    <property type="entry name" value="Myosin_S1_N"/>
</dbReference>
<dbReference type="FunFam" id="1.20.58.530:FF:000003">
    <property type="entry name" value="Myosin heavy chain 10"/>
    <property type="match status" value="1"/>
</dbReference>
<dbReference type="FunFam" id="3.40.850.10:FF:000175">
    <property type="entry name" value="Myosin heavy chain 9"/>
    <property type="match status" value="1"/>
</dbReference>
<dbReference type="GO" id="GO:0032982">
    <property type="term" value="C:myosin filament"/>
    <property type="evidence" value="ECO:0007669"/>
    <property type="project" value="TreeGrafter"/>
</dbReference>
<keyword evidence="14" id="KW-0206">Cytoskeleton</keyword>
<evidence type="ECO:0000256" key="19">
    <source>
        <dbReference type="ARBA" id="ARBA00042289"/>
    </source>
</evidence>
<dbReference type="FunFam" id="3.30.70.1590:FF:000001">
    <property type="entry name" value="Myosin heavy chain"/>
    <property type="match status" value="1"/>
</dbReference>
<dbReference type="GO" id="GO:0051015">
    <property type="term" value="F:actin filament binding"/>
    <property type="evidence" value="ECO:0007669"/>
    <property type="project" value="InterPro"/>
</dbReference>
<dbReference type="FunFam" id="4.10.270.10:FF:000001">
    <property type="entry name" value="Myosin heavy chain, non-muscle"/>
    <property type="match status" value="1"/>
</dbReference>
<accession>A0A9W3GDJ1</accession>
<dbReference type="GO" id="GO:0016460">
    <property type="term" value="C:myosin II complex"/>
    <property type="evidence" value="ECO:0007669"/>
    <property type="project" value="TreeGrafter"/>
</dbReference>
<sequence>MAQQAADKYLYVDKNFINNPLAQADWAAKKLVWVPSDKSGFEPASLKEEVGEEAIVELVENGKKVKVNKDDIQKMNPPKFSKVEDMAELTCLNEASVLHNLKERYYSGLIYTYSGLFCVVINPYKNLPIYSEEIVEMYKGKKRHEMPPHIYAITDTAYRSMMQDREDQSILCTGESGAGKTENTKKVIQYLAHVASSHKSKKDQGELERQLLQANPILEAFGNAKTVKNDNSSRFGKFIRINFDVNGYIVGANIETYLLEKSRAIRQAKEERTFHIFYYLLSGAGEHLKTDLLLEPYNKYRFLSNGHVTIPGQQDKDMFQETMEAMRIMGIPDEEQMGLLRVISGVLQLGNIVFKKERNTDQASMPDNTAAQKVSHLLGINVTDFTRGILTPRIKVGRDYVQKAQTKEQADFAIEALAKATYERMFRWLVLRINKALDKTKRQGASFIGILDIAGFEIFDLNSFEQLCINYTNEKLQQLFNHTMFILEQEEYQREGIEWNFIDFGLDLQPCIDLIEKPAGPPGILALLDEECWFPKATDKSFVEKVMQEQGTHPKFQKPKQLKDKADFCIIHYAGKVDYKADEWLMKNMDPLNDNIATLLHQSSDKFVSELWKDEPVDRIIGLDQVAGMSETAMPGAFKTRKGMFRTVGQLYKEQLAKLMATLRNTNPNFVRCIIPNHEKKAGKLDPHLVLDQLRCNGVLEGIRICRQGFPNRVVFQEFRQRYEILTPNSIPKGFMDGKQACVLMIKALELDSNLYRIGQSKVFFRAGVLAHLEEERDLKITDVIIGFQACCRGYLARKAFAKRQQQLTAMKVLQRNCAAYLKLRNWQWWRLFTKVKPLLQVSRQEEEMMAKEEELVKVREKQLAAENRLTEMETLQSQLMAEKLQLQEQLQAETELCAEAEELRARLTAKKQELEEICHDLEARVEEEEERCQHLQTEKKKMQQNIQELEEQLEEEESARQKLQLEKVTTEAKLKKLEEDQIIMEDQNCKLAKEKKLLEDRIAEFTTNLMEEEEKSKSLAKLKNKHEAMITDLEERLRREEKQRQELEKTRRKLEGDSTDLSDQIAELQAQIAELKMQLAKKEEELQAALARVEEEASQKNIALKKIRELESQISELQEDLESERASRNKAEKQKRDLGEELEALKTELEDTLDSTAAQQELRSKREQEVNILKKTLEEEARTHEAQIQEMRQKHSQAVEELAEQLEQTKRVKANLEKAKQTLENERGELANEVKVLLQGKGDSEHKRKKVEAQLQELQVKFTEGERVRTELADKVSKLQVELDNVTGLLTQSDSKSSKLTKDFSALESQLQDTQELLQEENRQKLSLSTKLKQVEDEKNSLKDQLEEEEEAKRNLEKQIATLHAQVTDMRKKMDDGMGCLEMAEEAKRKLQKDLEGLSQRYEEKVAAYDKLEKTKTRLQQELDDLLVDLDHQRQSVSNLEKKQKKFDQLLAEEKTISAKYAEERDRAEAEAREKETKALSLARALEEAMEQKAELERLNKQFRTEMEDLVSSKDDVGKSVHELEKSKRALEQQVEEMKTQLEELEDELQATEDAKLRLEVNLQAMKAQFERDLQGRDEQSEEKKKQLVRQVREMEAELEDERKQRSIAVAARKKLEMDLKDLEAHIESANKNRDEAIKQLRKLQAQMKDYMRELEDTRASREEILAQAKENEKKLKSMEAEMIQLQEELAAAERAKRQAQQERDELADEIANSSGKGALALEEKRRLEARIAQLEEELEEEQGNTELVNDRLKKANLQIDQINTDLNLERSHAQKNENARQQLERQNKELKVKLQEMEGTVKSKYKASIAALEAKIAQLEEQLDNETKERQAACKQVRRAEKKLKDVLLQVDDERRNAEQFKDQADKASTRLKQLKRQLEEAEEEAQRANASRRKLQRELEDATETADAMNREVSSLKNKLRRGDLPFVVPRRMARKGAGDCSDEEVDGKADGAEAKAAE</sequence>
<name>A0A9W3GDJ1_CAMBA</name>
<keyword evidence="7 25" id="KW-0067">ATP-binding</keyword>
<dbReference type="PANTHER" id="PTHR45615:SF16">
    <property type="entry name" value="MYOSIN-9"/>
    <property type="match status" value="1"/>
</dbReference>
<protein>
    <recommendedName>
        <fullName evidence="17">Myosin-9</fullName>
    </recommendedName>
    <alternativeName>
        <fullName evidence="23">Cellular myosin heavy chain, type A</fullName>
    </alternativeName>
    <alternativeName>
        <fullName evidence="18">Myosin heavy chain 9</fullName>
    </alternativeName>
    <alternativeName>
        <fullName evidence="19">Myosin heavy chain, non-muscle IIa</fullName>
    </alternativeName>
    <alternativeName>
        <fullName evidence="24">Non-muscle myosin heavy chain A</fullName>
    </alternativeName>
    <alternativeName>
        <fullName evidence="20">Non-muscle myosin heavy chain IIa</fullName>
    </alternativeName>
</protein>
<feature type="domain" description="Myosin motor" evidence="27">
    <location>
        <begin position="81"/>
        <end position="778"/>
    </location>
</feature>
<dbReference type="InterPro" id="IPR004009">
    <property type="entry name" value="SH3_Myosin"/>
</dbReference>
<dbReference type="InterPro" id="IPR027417">
    <property type="entry name" value="P-loop_NTPase"/>
</dbReference>
<dbReference type="PRINTS" id="PR00193">
    <property type="entry name" value="MYOSINHEAVY"/>
</dbReference>
<feature type="region of interest" description="Disordered" evidence="26">
    <location>
        <begin position="1879"/>
        <end position="1920"/>
    </location>
</feature>
<dbReference type="FunFam" id="1.20.5.340:FF:000007">
    <property type="entry name" value="Myosin heavy chain, non-muscle"/>
    <property type="match status" value="1"/>
</dbReference>
<dbReference type="GO" id="GO:0030029">
    <property type="term" value="P:actin filament-based process"/>
    <property type="evidence" value="ECO:0007669"/>
    <property type="project" value="UniProtKB-ARBA"/>
</dbReference>
<dbReference type="Gene3D" id="1.20.5.340">
    <property type="match status" value="4"/>
</dbReference>
<organism evidence="29">
    <name type="scientific">Camelus bactrianus</name>
    <name type="common">Bactrian camel</name>
    <dbReference type="NCBI Taxonomy" id="9837"/>
    <lineage>
        <taxon>Eukaryota</taxon>
        <taxon>Metazoa</taxon>
        <taxon>Chordata</taxon>
        <taxon>Craniata</taxon>
        <taxon>Vertebrata</taxon>
        <taxon>Euteleostomi</taxon>
        <taxon>Mammalia</taxon>
        <taxon>Eutheria</taxon>
        <taxon>Laurasiatheria</taxon>
        <taxon>Artiodactyla</taxon>
        <taxon>Tylopoda</taxon>
        <taxon>Camelidae</taxon>
        <taxon>Camelus</taxon>
    </lineage>
</organism>
<evidence type="ECO:0000256" key="12">
    <source>
        <dbReference type="ARBA" id="ARBA00023175"/>
    </source>
</evidence>
<dbReference type="FunFam" id="1.20.5.340:FF:000068">
    <property type="entry name" value="myosin-9 isoform X2"/>
    <property type="match status" value="1"/>
</dbReference>
<dbReference type="Gene3D" id="6.10.250.2420">
    <property type="match status" value="1"/>
</dbReference>
<keyword evidence="9" id="KW-0133">Cell shape</keyword>
<dbReference type="InterPro" id="IPR036961">
    <property type="entry name" value="Kinesin_motor_dom_sf"/>
</dbReference>
<dbReference type="FunFam" id="1.20.5.340:FF:000008">
    <property type="entry name" value="Myosin heavy chain 11"/>
    <property type="match status" value="1"/>
</dbReference>
<feature type="domain" description="Myosin N-terminal SH3-like" evidence="28">
    <location>
        <begin position="27"/>
        <end position="77"/>
    </location>
</feature>
<dbReference type="Gene3D" id="1.10.10.820">
    <property type="match status" value="1"/>
</dbReference>
<keyword evidence="6 25" id="KW-0547">Nucleotide-binding</keyword>
<dbReference type="Gene3D" id="4.10.270.10">
    <property type="entry name" value="Myosin, subunit A"/>
    <property type="match status" value="1"/>
</dbReference>
<evidence type="ECO:0000259" key="28">
    <source>
        <dbReference type="PROSITE" id="PS51844"/>
    </source>
</evidence>
<dbReference type="PANTHER" id="PTHR45615">
    <property type="entry name" value="MYOSIN HEAVY CHAIN, NON-MUSCLE"/>
    <property type="match status" value="1"/>
</dbReference>
<comment type="subcellular location">
    <subcellularLocation>
        <location evidence="2">Cytoplasm</location>
        <location evidence="2">Cell cortex</location>
    </subcellularLocation>
    <subcellularLocation>
        <location evidence="1">Cytoplasm</location>
        <location evidence="1">Cytoskeleton</location>
    </subcellularLocation>
    <subcellularLocation>
        <location evidence="16">Cytoplasmic vesicle</location>
        <location evidence="16">Secretory vesicle</location>
        <location evidence="16">Cortical granule</location>
    </subcellularLocation>
</comment>
<dbReference type="CTD" id="4627"/>
<evidence type="ECO:0000313" key="29">
    <source>
        <dbReference type="RefSeq" id="XP_045376658.1"/>
    </source>
</evidence>
<dbReference type="SMART" id="SM00015">
    <property type="entry name" value="IQ"/>
    <property type="match status" value="1"/>
</dbReference>
<reference evidence="29" key="1">
    <citation type="submission" date="2025-08" db="UniProtKB">
        <authorList>
            <consortium name="RefSeq"/>
        </authorList>
    </citation>
    <scope>IDENTIFICATION</scope>
    <source>
        <tissue evidence="29">Blood</tissue>
    </source>
</reference>
<dbReference type="GO" id="GO:0000146">
    <property type="term" value="F:microfilament motor activity"/>
    <property type="evidence" value="ECO:0007669"/>
    <property type="project" value="TreeGrafter"/>
</dbReference>
<feature type="compositionally biased region" description="Basic and acidic residues" evidence="26">
    <location>
        <begin position="1124"/>
        <end position="1139"/>
    </location>
</feature>
<dbReference type="GO" id="GO:0060473">
    <property type="term" value="C:cortical granule"/>
    <property type="evidence" value="ECO:0007669"/>
    <property type="project" value="UniProtKB-SubCell"/>
</dbReference>
<evidence type="ECO:0000256" key="3">
    <source>
        <dbReference type="ARBA" id="ARBA00008314"/>
    </source>
</evidence>
<evidence type="ECO:0000256" key="11">
    <source>
        <dbReference type="ARBA" id="ARBA00023123"/>
    </source>
</evidence>
<keyword evidence="8" id="KW-0112">Calmodulin-binding</keyword>
<dbReference type="InterPro" id="IPR000048">
    <property type="entry name" value="IQ_motif_EF-hand-BS"/>
</dbReference>
<feature type="region of interest" description="Disordered" evidence="26">
    <location>
        <begin position="1937"/>
        <end position="1962"/>
    </location>
</feature>
<evidence type="ECO:0000256" key="9">
    <source>
        <dbReference type="ARBA" id="ARBA00022960"/>
    </source>
</evidence>
<proteinExistence type="inferred from homology"/>
<evidence type="ECO:0000256" key="25">
    <source>
        <dbReference type="PROSITE-ProRule" id="PRU00782"/>
    </source>
</evidence>
<evidence type="ECO:0000256" key="21">
    <source>
        <dbReference type="ARBA" id="ARBA00058427"/>
    </source>
</evidence>
<evidence type="ECO:0000256" key="20">
    <source>
        <dbReference type="ARBA" id="ARBA00043098"/>
    </source>
</evidence>
<feature type="compositionally biased region" description="Basic and acidic residues" evidence="26">
    <location>
        <begin position="1950"/>
        <end position="1962"/>
    </location>
</feature>
<dbReference type="SUPFAM" id="SSF52540">
    <property type="entry name" value="P-loop containing nucleoside triphosphate hydrolases"/>
    <property type="match status" value="1"/>
</dbReference>
<comment type="subunit">
    <text evidence="22">Myosin is a hexameric protein that consists of 2 heavy chain subunits (MHC), 2 alkali light chain subunits (MLC) and 2 regulatory light chain subunits (MLC-2). Interacts with RASIP1. Interacts with DDR1. Interacts with PDLIM2. Interacts with SVIL. Interacts with HTRA3. Interacts with Myo7a. Interacts with CFAP95. Interacts with LIMCH1; independently of the integration of MYH9 into the myosin complex. Interacts with RAB3A. Interacts with ZBED4. Interacts with S100A4; this interaction increases cell motility.</text>
</comment>
<evidence type="ECO:0000256" key="13">
    <source>
        <dbReference type="ARBA" id="ARBA00023203"/>
    </source>
</evidence>
<evidence type="ECO:0000259" key="27">
    <source>
        <dbReference type="PROSITE" id="PS51456"/>
    </source>
</evidence>
<keyword evidence="4" id="KW-0488">Methylation</keyword>
<dbReference type="Pfam" id="PF01576">
    <property type="entry name" value="Myosin_tail_1"/>
    <property type="match status" value="1"/>
</dbReference>
<evidence type="ECO:0000256" key="24">
    <source>
        <dbReference type="ARBA" id="ARBA00083480"/>
    </source>
</evidence>
<evidence type="ECO:0000256" key="2">
    <source>
        <dbReference type="ARBA" id="ARBA00004544"/>
    </source>
</evidence>
<comment type="similarity">
    <text evidence="3 25">Belongs to the TRAFAC class myosin-kinesin ATPase superfamily. Myosin family.</text>
</comment>
<dbReference type="GO" id="GO:0008360">
    <property type="term" value="P:regulation of cell shape"/>
    <property type="evidence" value="ECO:0007669"/>
    <property type="project" value="UniProtKB-KW"/>
</dbReference>